<evidence type="ECO:0000313" key="2">
    <source>
        <dbReference type="WBParaSite" id="nRc.2.0.1.t26364-RA"/>
    </source>
</evidence>
<organism evidence="1 2">
    <name type="scientific">Romanomermis culicivorax</name>
    <name type="common">Nematode worm</name>
    <dbReference type="NCBI Taxonomy" id="13658"/>
    <lineage>
        <taxon>Eukaryota</taxon>
        <taxon>Metazoa</taxon>
        <taxon>Ecdysozoa</taxon>
        <taxon>Nematoda</taxon>
        <taxon>Enoplea</taxon>
        <taxon>Dorylaimia</taxon>
        <taxon>Mermithida</taxon>
        <taxon>Mermithoidea</taxon>
        <taxon>Mermithidae</taxon>
        <taxon>Romanomermis</taxon>
    </lineage>
</organism>
<name>A0A915JJL3_ROMCU</name>
<accession>A0A915JJL3</accession>
<evidence type="ECO:0000313" key="1">
    <source>
        <dbReference type="Proteomes" id="UP000887565"/>
    </source>
</evidence>
<proteinExistence type="predicted"/>
<sequence>MGLAAIRDSLWWYRAMTTTTPHLFECCTTSCKVSLMPVMCNYTCEKRIPLIEKGRLLLMVSLYTYRSNRAMELDDSTIEDKLDSEKCLN</sequence>
<dbReference type="Proteomes" id="UP000887565">
    <property type="component" value="Unplaced"/>
</dbReference>
<keyword evidence="1" id="KW-1185">Reference proteome</keyword>
<protein>
    <submittedName>
        <fullName evidence="2">Uncharacterized protein</fullName>
    </submittedName>
</protein>
<reference evidence="2" key="1">
    <citation type="submission" date="2022-11" db="UniProtKB">
        <authorList>
            <consortium name="WormBaseParasite"/>
        </authorList>
    </citation>
    <scope>IDENTIFICATION</scope>
</reference>
<dbReference type="WBParaSite" id="nRc.2.0.1.t26364-RA">
    <property type="protein sequence ID" value="nRc.2.0.1.t26364-RA"/>
    <property type="gene ID" value="nRc.2.0.1.g26364"/>
</dbReference>
<dbReference type="AlphaFoldDB" id="A0A915JJL3"/>